<dbReference type="InterPro" id="IPR038670">
    <property type="entry name" value="HslJ-like_sf"/>
</dbReference>
<proteinExistence type="predicted"/>
<accession>A0A1H4C4P6</accession>
<name>A0A1H4C4P6_9BURK</name>
<dbReference type="PANTHER" id="PTHR35535:SF2">
    <property type="entry name" value="DUF306 DOMAIN-CONTAINING PROTEIN"/>
    <property type="match status" value="1"/>
</dbReference>
<dbReference type="AlphaFoldDB" id="A0A1H4C4P6"/>
<evidence type="ECO:0000259" key="1">
    <source>
        <dbReference type="Pfam" id="PF03724"/>
    </source>
</evidence>
<dbReference type="STRING" id="83784.SAMN05192564_102113"/>
<reference evidence="3" key="1">
    <citation type="submission" date="2016-10" db="EMBL/GenBank/DDBJ databases">
        <authorList>
            <person name="Varghese N."/>
            <person name="Submissions S."/>
        </authorList>
    </citation>
    <scope>NUCLEOTIDE SEQUENCE [LARGE SCALE GENOMIC DNA]</scope>
    <source>
        <strain evidence="3">LMG 24000</strain>
    </source>
</reference>
<keyword evidence="3" id="KW-1185">Reference proteome</keyword>
<dbReference type="RefSeq" id="WP_090531488.1">
    <property type="nucleotide sequence ID" value="NZ_FNRQ01000002.1"/>
</dbReference>
<gene>
    <name evidence="2" type="ORF">SAMN05192564_102113</name>
</gene>
<evidence type="ECO:0000313" key="3">
    <source>
        <dbReference type="Proteomes" id="UP000198638"/>
    </source>
</evidence>
<dbReference type="OrthoDB" id="423130at2"/>
<dbReference type="PANTHER" id="PTHR35535">
    <property type="entry name" value="HEAT SHOCK PROTEIN HSLJ"/>
    <property type="match status" value="1"/>
</dbReference>
<protein>
    <submittedName>
        <fullName evidence="2">META domain-containing protein</fullName>
    </submittedName>
</protein>
<sequence>MALRSFARHHALSVAPLLARVRASFQGFGASGFIARAASGSPWRAPVAALCLTGLVTACSLPVHTDASAEAPDPFNPAATQLLDNTTWELTSWKQADGTLRDVPHGDNGEPVTLTLSTANGQRRASGFSGCNRYMGTYALKDGKLSFGPLAGTRMACATLGGQIEGAYLDALAHIDRTGVQMRAPQELQLIPDNGDTLTFARRGQ</sequence>
<dbReference type="EMBL" id="FNRQ01000002">
    <property type="protein sequence ID" value="SEA55346.1"/>
    <property type="molecule type" value="Genomic_DNA"/>
</dbReference>
<dbReference type="Gene3D" id="2.40.128.270">
    <property type="match status" value="1"/>
</dbReference>
<feature type="domain" description="DUF306" evidence="1">
    <location>
        <begin position="81"/>
        <end position="200"/>
    </location>
</feature>
<dbReference type="Pfam" id="PF03724">
    <property type="entry name" value="META"/>
    <property type="match status" value="1"/>
</dbReference>
<organism evidence="2 3">
    <name type="scientific">Paraburkholderia sartisoli</name>
    <dbReference type="NCBI Taxonomy" id="83784"/>
    <lineage>
        <taxon>Bacteria</taxon>
        <taxon>Pseudomonadati</taxon>
        <taxon>Pseudomonadota</taxon>
        <taxon>Betaproteobacteria</taxon>
        <taxon>Burkholderiales</taxon>
        <taxon>Burkholderiaceae</taxon>
        <taxon>Paraburkholderia</taxon>
    </lineage>
</organism>
<evidence type="ECO:0000313" key="2">
    <source>
        <dbReference type="EMBL" id="SEA55346.1"/>
    </source>
</evidence>
<dbReference type="InterPro" id="IPR005184">
    <property type="entry name" value="DUF306_Meta_HslJ"/>
</dbReference>
<dbReference type="Proteomes" id="UP000198638">
    <property type="component" value="Unassembled WGS sequence"/>
</dbReference>
<dbReference type="InterPro" id="IPR053147">
    <property type="entry name" value="Hsp_HslJ-like"/>
</dbReference>